<proteinExistence type="predicted"/>
<dbReference type="EMBL" id="CAJPWZ010001841">
    <property type="protein sequence ID" value="CAG2225216.1"/>
    <property type="molecule type" value="Genomic_DNA"/>
</dbReference>
<comment type="caution">
    <text evidence="2">The sequence shown here is derived from an EMBL/GenBank/DDBJ whole genome shotgun (WGS) entry which is preliminary data.</text>
</comment>
<protein>
    <recommendedName>
        <fullName evidence="1">Integrase catalytic domain-containing protein</fullName>
    </recommendedName>
</protein>
<gene>
    <name evidence="2" type="ORF">MEDL_38368</name>
</gene>
<dbReference type="Gene3D" id="3.30.420.10">
    <property type="entry name" value="Ribonuclease H-like superfamily/Ribonuclease H"/>
    <property type="match status" value="1"/>
</dbReference>
<dbReference type="Proteomes" id="UP000683360">
    <property type="component" value="Unassembled WGS sequence"/>
</dbReference>
<dbReference type="InterPro" id="IPR058913">
    <property type="entry name" value="Integrase_dom_put"/>
</dbReference>
<evidence type="ECO:0000259" key="1">
    <source>
        <dbReference type="PROSITE" id="PS50994"/>
    </source>
</evidence>
<feature type="domain" description="Integrase catalytic" evidence="1">
    <location>
        <begin position="96"/>
        <end position="251"/>
    </location>
</feature>
<dbReference type="SUPFAM" id="SSF53098">
    <property type="entry name" value="Ribonuclease H-like"/>
    <property type="match status" value="1"/>
</dbReference>
<dbReference type="PANTHER" id="PTHR46791">
    <property type="entry name" value="EXPRESSED PROTEIN"/>
    <property type="match status" value="1"/>
</dbReference>
<dbReference type="Pfam" id="PF24764">
    <property type="entry name" value="rva_4"/>
    <property type="match status" value="1"/>
</dbReference>
<accession>A0A8S3T2V7</accession>
<keyword evidence="3" id="KW-1185">Reference proteome</keyword>
<dbReference type="InterPro" id="IPR036397">
    <property type="entry name" value="RNaseH_sf"/>
</dbReference>
<dbReference type="GO" id="GO:0003676">
    <property type="term" value="F:nucleic acid binding"/>
    <property type="evidence" value="ECO:0007669"/>
    <property type="project" value="InterPro"/>
</dbReference>
<dbReference type="AlphaFoldDB" id="A0A8S3T2V7"/>
<evidence type="ECO:0000313" key="3">
    <source>
        <dbReference type="Proteomes" id="UP000683360"/>
    </source>
</evidence>
<dbReference type="GO" id="GO:0015074">
    <property type="term" value="P:DNA integration"/>
    <property type="evidence" value="ECO:0007669"/>
    <property type="project" value="InterPro"/>
</dbReference>
<dbReference type="PANTHER" id="PTHR46791:SF5">
    <property type="entry name" value="CLR5 DOMAIN-CONTAINING PROTEIN-RELATED"/>
    <property type="match status" value="1"/>
</dbReference>
<dbReference type="PROSITE" id="PS50994">
    <property type="entry name" value="INTEGRASE"/>
    <property type="match status" value="1"/>
</dbReference>
<name>A0A8S3T2V7_MYTED</name>
<dbReference type="InterPro" id="IPR012337">
    <property type="entry name" value="RNaseH-like_sf"/>
</dbReference>
<dbReference type="OrthoDB" id="6148959at2759"/>
<organism evidence="2 3">
    <name type="scientific">Mytilus edulis</name>
    <name type="common">Blue mussel</name>
    <dbReference type="NCBI Taxonomy" id="6550"/>
    <lineage>
        <taxon>Eukaryota</taxon>
        <taxon>Metazoa</taxon>
        <taxon>Spiralia</taxon>
        <taxon>Lophotrochozoa</taxon>
        <taxon>Mollusca</taxon>
        <taxon>Bivalvia</taxon>
        <taxon>Autobranchia</taxon>
        <taxon>Pteriomorphia</taxon>
        <taxon>Mytilida</taxon>
        <taxon>Mytiloidea</taxon>
        <taxon>Mytilidae</taxon>
        <taxon>Mytilinae</taxon>
        <taxon>Mytilus</taxon>
    </lineage>
</organism>
<dbReference type="InterPro" id="IPR001584">
    <property type="entry name" value="Integrase_cat-core"/>
</dbReference>
<sequence length="367" mass="42249">MAEHFGCCRKVIYTKLKEHGLSMENRFSNLTEQDLDEEVRELKESHPNAGSQMIQGYLRADGQVIQRQRVRASLRRVDPDGTSERWSAAVHRRVYSVATPNTLWHMDGHMKLIRWGFVTHGCIDGYSRYITFLHCGTNNTASSVLEQFVKACTTLGVPSRVRSDHGAENTKVALFMNLIRGRSSHITGRSVHNQRIERVWRDMHKEVTSVFKKEFYDMEDSLEVQLDPSNNIHIWALQYVYIPILKGELDKFQRGWNAHGLRTAHQKSPRQLWVSGMLNNMGSLHTAPSEVFGRSLQERLENGLAQFGVSLADLEVEILENTNQQQVQLTAEQKTNLDTELERCVLRREKFVKCLSLLRTFGYSPYT</sequence>
<reference evidence="2" key="1">
    <citation type="submission" date="2021-03" db="EMBL/GenBank/DDBJ databases">
        <authorList>
            <person name="Bekaert M."/>
        </authorList>
    </citation>
    <scope>NUCLEOTIDE SEQUENCE</scope>
</reference>
<evidence type="ECO:0000313" key="2">
    <source>
        <dbReference type="EMBL" id="CAG2225216.1"/>
    </source>
</evidence>